<dbReference type="EMBL" id="CP049807">
    <property type="protein sequence ID" value="QIT19965.1"/>
    <property type="molecule type" value="Genomic_DNA"/>
</dbReference>
<accession>A0A6H0G013</accession>
<sequence length="153" mass="17234">MAKPTKRDFANPFNVDTSEEAFVNGAGTGTVVAPSEAPKQAETQTDEEYSPFEKPHKARNNIQIELLKNDLTARKRNRKKHGTNLTVPLYFEELLAIQAAFDVDQSVDSVNDLIRQTILAKAEKILGKSKYKEIISEEWNKGRVYNPKTGEIK</sequence>
<protein>
    <submittedName>
        <fullName evidence="2">Uncharacterized protein</fullName>
    </submittedName>
</protein>
<reference evidence="2 3" key="1">
    <citation type="submission" date="2020-03" db="EMBL/GenBank/DDBJ databases">
        <authorList>
            <person name="Zhang L."/>
            <person name="Han X."/>
            <person name="Chen Y."/>
            <person name="Yu Y."/>
        </authorList>
    </citation>
    <scope>NUCLEOTIDE SEQUENCE [LARGE SCALE GENOMIC DNA]</scope>
    <source>
        <strain evidence="2 3">A1254</strain>
        <plasmid evidence="3">pa1254_1</plasmid>
    </source>
</reference>
<dbReference type="AlphaFoldDB" id="A0A6H0G013"/>
<geneLocation type="plasmid" evidence="3">
    <name>pa1254_1</name>
</geneLocation>
<name>A0A6H0G013_ACIPI</name>
<proteinExistence type="predicted"/>
<feature type="region of interest" description="Disordered" evidence="1">
    <location>
        <begin position="26"/>
        <end position="55"/>
    </location>
</feature>
<dbReference type="Proteomes" id="UP000501692">
    <property type="component" value="Plasmid pA1254_1"/>
</dbReference>
<evidence type="ECO:0000313" key="2">
    <source>
        <dbReference type="EMBL" id="QIT19965.1"/>
    </source>
</evidence>
<evidence type="ECO:0000256" key="1">
    <source>
        <dbReference type="SAM" id="MobiDB-lite"/>
    </source>
</evidence>
<evidence type="ECO:0000313" key="3">
    <source>
        <dbReference type="Proteomes" id="UP000501692"/>
    </source>
</evidence>
<dbReference type="RefSeq" id="WP_167564451.1">
    <property type="nucleotide sequence ID" value="NZ_CP049807.1"/>
</dbReference>
<keyword evidence="2" id="KW-0614">Plasmid</keyword>
<gene>
    <name evidence="2" type="ORF">G8E09_19320</name>
</gene>
<organism evidence="2 3">
    <name type="scientific">Acinetobacter pittii</name>
    <name type="common">Acinetobacter genomosp. 3</name>
    <dbReference type="NCBI Taxonomy" id="48296"/>
    <lineage>
        <taxon>Bacteria</taxon>
        <taxon>Pseudomonadati</taxon>
        <taxon>Pseudomonadota</taxon>
        <taxon>Gammaproteobacteria</taxon>
        <taxon>Moraxellales</taxon>
        <taxon>Moraxellaceae</taxon>
        <taxon>Acinetobacter</taxon>
        <taxon>Acinetobacter calcoaceticus/baumannii complex</taxon>
    </lineage>
</organism>